<dbReference type="CDD" id="cd07033">
    <property type="entry name" value="TPP_PYR_DXS_TK_like"/>
    <property type="match status" value="1"/>
</dbReference>
<dbReference type="AlphaFoldDB" id="A0A1D9G6C2"/>
<proteinExistence type="inferred from homology"/>
<dbReference type="InterPro" id="IPR029061">
    <property type="entry name" value="THDP-binding"/>
</dbReference>
<dbReference type="Pfam" id="PF00456">
    <property type="entry name" value="Transketolase_N"/>
    <property type="match status" value="1"/>
</dbReference>
<dbReference type="SUPFAM" id="SSF52518">
    <property type="entry name" value="Thiamin diphosphate-binding fold (THDP-binding)"/>
    <property type="match status" value="2"/>
</dbReference>
<comment type="cofactor">
    <cofactor evidence="1">
        <name>Mn(2+)</name>
        <dbReference type="ChEBI" id="CHEBI:29035"/>
    </cofactor>
</comment>
<dbReference type="EMBL" id="CP017708">
    <property type="protein sequence ID" value="AOY82950.1"/>
    <property type="molecule type" value="Genomic_DNA"/>
</dbReference>
<dbReference type="PANTHER" id="PTHR43825">
    <property type="entry name" value="PYRUVATE DEHYDROGENASE E1 COMPONENT"/>
    <property type="match status" value="1"/>
</dbReference>
<name>A0A1D9G6C2_MOOP1</name>
<reference evidence="7" key="1">
    <citation type="submission" date="2016-10" db="EMBL/GenBank/DDBJ databases">
        <title>Comparative genomics uncovers the prolific and rare metabolic potential of the cyanobacterial genus Moorea.</title>
        <authorList>
            <person name="Leao T."/>
            <person name="Castelao G."/>
            <person name="Korobeynikov A."/>
            <person name="Monroe E.A."/>
            <person name="Podell S."/>
            <person name="Glukhov E."/>
            <person name="Allen E."/>
            <person name="Gerwick W.H."/>
            <person name="Gerwick L."/>
        </authorList>
    </citation>
    <scope>NUCLEOTIDE SEQUENCE [LARGE SCALE GENOMIC DNA]</scope>
    <source>
        <strain evidence="7">JHB</strain>
    </source>
</reference>
<evidence type="ECO:0000256" key="3">
    <source>
        <dbReference type="ARBA" id="ARBA00001964"/>
    </source>
</evidence>
<organism evidence="6 7">
    <name type="scientific">Moorena producens (strain JHB)</name>
    <dbReference type="NCBI Taxonomy" id="1454205"/>
    <lineage>
        <taxon>Bacteria</taxon>
        <taxon>Bacillati</taxon>
        <taxon>Cyanobacteriota</taxon>
        <taxon>Cyanophyceae</taxon>
        <taxon>Coleofasciculales</taxon>
        <taxon>Coleofasciculaceae</taxon>
        <taxon>Moorena</taxon>
    </lineage>
</organism>
<comment type="similarity">
    <text evidence="4">Belongs to the transketolase family.</text>
</comment>
<feature type="domain" description="Transketolase-like pyrimidine-binding" evidence="5">
    <location>
        <begin position="326"/>
        <end position="491"/>
    </location>
</feature>
<gene>
    <name evidence="6" type="ORF">BJP36_26600</name>
</gene>
<dbReference type="Gene3D" id="3.40.50.970">
    <property type="match status" value="2"/>
</dbReference>
<evidence type="ECO:0000256" key="1">
    <source>
        <dbReference type="ARBA" id="ARBA00001936"/>
    </source>
</evidence>
<dbReference type="InterPro" id="IPR005474">
    <property type="entry name" value="Transketolase_N"/>
</dbReference>
<accession>A0A1D9G6C2</accession>
<dbReference type="InterPro" id="IPR005475">
    <property type="entry name" value="Transketolase-like_Pyr-bd"/>
</dbReference>
<evidence type="ECO:0000259" key="5">
    <source>
        <dbReference type="SMART" id="SM00861"/>
    </source>
</evidence>
<dbReference type="Gene3D" id="3.40.50.920">
    <property type="match status" value="1"/>
</dbReference>
<dbReference type="Pfam" id="PF02780">
    <property type="entry name" value="Transketolase_C"/>
    <property type="match status" value="1"/>
</dbReference>
<dbReference type="GO" id="GO:0005737">
    <property type="term" value="C:cytoplasm"/>
    <property type="evidence" value="ECO:0007669"/>
    <property type="project" value="UniProtKB-ARBA"/>
</dbReference>
<dbReference type="Proteomes" id="UP000176944">
    <property type="component" value="Chromosome"/>
</dbReference>
<dbReference type="PANTHER" id="PTHR43825:SF1">
    <property type="entry name" value="TRANSKETOLASE-LIKE PYRIMIDINE-BINDING DOMAIN-CONTAINING PROTEIN"/>
    <property type="match status" value="1"/>
</dbReference>
<sequence>MTNLSLVPFREFERLKDLDITPETHTELFATYCRINTLYMIKQAGSGHIGSSFSSLDIVCWLFLNELRVRKTNSNQPRDIYFSSKGHDVPGFYSVLIGHGLLEFERIHSLRRLDGLPGHPDISIPLLETNTGSLGMGVSKAKGMILANRLMGREGNVYILTGDGELQEGQFWESLQPAANLGLHEMTVIVDHNKIQSDTWVSEVSDLGDLERKFAAYGWYVERCDGNDVKALGNAIAKLKAVTNQPKILIADTIKGKGISFMEHTAIRPEDNLYHFHSGAPDDEAYTTGVAELIAAANTQLEQVGASPLALEMLSYAKPAVANGAQRLVSAYSKALVTQAERNQDLVVLDADLMLDCGLIPFKDKFPKRFFECGIAEQDMVSQAGGMALKGLLPIVHSFACFLSTRPNEQIYNNATERTKIIYVGSLAGLLPGGPGHSHQSVRDISALGAVPNMVMIEPANEAEVSLALDYCLHRTISSCYIRLVSIPCQIPYQLPEDYQLELGQGIALTEGQDAILFGYGPVLLPQAYQAAQLLAQNHGITLKVVNLAWLNFVDLDWLEQILQGYSWVFTLDNHYVIGGQGDRIVSGLAELGLSGQLQVRQFGVFDIPKCGQNQEVLRAHGLDAESLAFEINKTIM</sequence>
<evidence type="ECO:0000313" key="7">
    <source>
        <dbReference type="Proteomes" id="UP000176944"/>
    </source>
</evidence>
<dbReference type="SUPFAM" id="SSF52922">
    <property type="entry name" value="TK C-terminal domain-like"/>
    <property type="match status" value="1"/>
</dbReference>
<dbReference type="InterPro" id="IPR051157">
    <property type="entry name" value="PDH/Transketolase"/>
</dbReference>
<dbReference type="InterPro" id="IPR009014">
    <property type="entry name" value="Transketo_C/PFOR_II"/>
</dbReference>
<dbReference type="CDD" id="cd02012">
    <property type="entry name" value="TPP_TK"/>
    <property type="match status" value="1"/>
</dbReference>
<evidence type="ECO:0000256" key="2">
    <source>
        <dbReference type="ARBA" id="ARBA00001946"/>
    </source>
</evidence>
<dbReference type="SMART" id="SM00861">
    <property type="entry name" value="Transket_pyr"/>
    <property type="match status" value="1"/>
</dbReference>
<dbReference type="InterPro" id="IPR033248">
    <property type="entry name" value="Transketolase_C"/>
</dbReference>
<comment type="cofactor">
    <cofactor evidence="2">
        <name>Mg(2+)</name>
        <dbReference type="ChEBI" id="CHEBI:18420"/>
    </cofactor>
</comment>
<comment type="cofactor">
    <cofactor evidence="3">
        <name>thiamine diphosphate</name>
        <dbReference type="ChEBI" id="CHEBI:58937"/>
    </cofactor>
</comment>
<evidence type="ECO:0000313" key="6">
    <source>
        <dbReference type="EMBL" id="AOY82950.1"/>
    </source>
</evidence>
<dbReference type="Pfam" id="PF02779">
    <property type="entry name" value="Transket_pyr"/>
    <property type="match status" value="1"/>
</dbReference>
<evidence type="ECO:0000256" key="4">
    <source>
        <dbReference type="ARBA" id="ARBA00007131"/>
    </source>
</evidence>
<protein>
    <submittedName>
        <fullName evidence="6">Transketolase</fullName>
    </submittedName>
</protein>